<comment type="caution">
    <text evidence="1">The sequence shown here is derived from an EMBL/GenBank/DDBJ whole genome shotgun (WGS) entry which is preliminary data.</text>
</comment>
<evidence type="ECO:0000313" key="1">
    <source>
        <dbReference type="EMBL" id="MBE5061662.1"/>
    </source>
</evidence>
<dbReference type="EMBL" id="JADCKL010000001">
    <property type="protein sequence ID" value="MBE5061662.1"/>
    <property type="molecule type" value="Genomic_DNA"/>
</dbReference>
<name>A0ABR9RFG8_9FIRM</name>
<proteinExistence type="predicted"/>
<dbReference type="Proteomes" id="UP000758652">
    <property type="component" value="Unassembled WGS sequence"/>
</dbReference>
<protein>
    <submittedName>
        <fullName evidence="1">Uncharacterized protein</fullName>
    </submittedName>
</protein>
<accession>A0ABR9RFG8</accession>
<organism evidence="1 2">
    <name type="scientific">Claveliimonas monacensis</name>
    <dbReference type="NCBI Taxonomy" id="2779351"/>
    <lineage>
        <taxon>Bacteria</taxon>
        <taxon>Bacillati</taxon>
        <taxon>Bacillota</taxon>
        <taxon>Clostridia</taxon>
        <taxon>Lachnospirales</taxon>
        <taxon>Lachnospiraceae</taxon>
        <taxon>Claveliimonas</taxon>
    </lineage>
</organism>
<sequence>MGFWKKIADELKEGFDIGTRLAQINNKMQKAGTTAVLTDEERQFYLANEKMSPEEYLAKYQEKQARIAEKQRISALKQQETQYHIGGLNFRKGGNGLYYFGDVFVENAACWALVSFIWGGPHYETFTTTTGTTRPKGKLTGAIIGGAVAGFDGAFVGALNGTHRHTDLKTTVQQVEKDTVAYLVFESVRTGERVQKQIRCNTKIAGQVGKLMG</sequence>
<gene>
    <name evidence="1" type="ORF">INF30_00050</name>
</gene>
<keyword evidence="2" id="KW-1185">Reference proteome</keyword>
<evidence type="ECO:0000313" key="2">
    <source>
        <dbReference type="Proteomes" id="UP000758652"/>
    </source>
</evidence>
<dbReference type="RefSeq" id="WP_226393835.1">
    <property type="nucleotide sequence ID" value="NZ_JADCKL010000001.1"/>
</dbReference>
<reference evidence="1 2" key="1">
    <citation type="submission" date="2020-10" db="EMBL/GenBank/DDBJ databases">
        <title>ChiBAC.</title>
        <authorList>
            <person name="Zenner C."/>
            <person name="Hitch T.C.A."/>
            <person name="Clavel T."/>
        </authorList>
    </citation>
    <scope>NUCLEOTIDE SEQUENCE [LARGE SCALE GENOMIC DNA]</scope>
    <source>
        <strain evidence="1 2">DSM 108991</strain>
    </source>
</reference>